<evidence type="ECO:0000313" key="2">
    <source>
        <dbReference type="EMBL" id="PLX16216.1"/>
    </source>
</evidence>
<dbReference type="InterPro" id="IPR003661">
    <property type="entry name" value="HisK_dim/P_dom"/>
</dbReference>
<evidence type="ECO:0000259" key="1">
    <source>
        <dbReference type="SMART" id="SM00388"/>
    </source>
</evidence>
<dbReference type="SMART" id="SM00388">
    <property type="entry name" value="HisKA"/>
    <property type="match status" value="1"/>
</dbReference>
<dbReference type="AlphaFoldDB" id="A0A2N5ZC23"/>
<name>A0A2N5ZC23_MUIH1</name>
<dbReference type="CDD" id="cd00082">
    <property type="entry name" value="HisKA"/>
    <property type="match status" value="1"/>
</dbReference>
<evidence type="ECO:0000313" key="3">
    <source>
        <dbReference type="Proteomes" id="UP000234857"/>
    </source>
</evidence>
<dbReference type="SUPFAM" id="SSF47384">
    <property type="entry name" value="Homodimeric domain of signal transducing histidine kinase"/>
    <property type="match status" value="1"/>
</dbReference>
<proteinExistence type="predicted"/>
<dbReference type="Gene3D" id="1.10.287.130">
    <property type="match status" value="1"/>
</dbReference>
<sequence length="208" mass="24205">MDKKSFDEITTETLSHFLKTPFSIILGFCELLLSGIAGELNKQQRYYLEKMKDQIITADEFLNDYLDRIEMLLNTDLEKNHSINLTEILKDIFLVLYSKCEIDCILPDFEIPSSDIYIESKDEIHKGLFILISEFKELLCDNQILKLKLTEDDHSICIKIHSSNYTYSKPVDSLEKSVIFRTLKKLFLSSNIELENTSEGLVLTYVKR</sequence>
<dbReference type="Pfam" id="PF00512">
    <property type="entry name" value="HisKA"/>
    <property type="match status" value="1"/>
</dbReference>
<dbReference type="EMBL" id="PKTG01000122">
    <property type="protein sequence ID" value="PLX16216.1"/>
    <property type="molecule type" value="Genomic_DNA"/>
</dbReference>
<dbReference type="Proteomes" id="UP000234857">
    <property type="component" value="Unassembled WGS sequence"/>
</dbReference>
<comment type="caution">
    <text evidence="2">The sequence shown here is derived from an EMBL/GenBank/DDBJ whole genome shotgun (WGS) entry which is preliminary data.</text>
</comment>
<organism evidence="2 3">
    <name type="scientific">Muiribacterium halophilum</name>
    <dbReference type="NCBI Taxonomy" id="2053465"/>
    <lineage>
        <taxon>Bacteria</taxon>
        <taxon>Candidatus Muiribacteriota</taxon>
        <taxon>Candidatus Muiribacteriia</taxon>
        <taxon>Candidatus Muiribacteriales</taxon>
        <taxon>Candidatus Muiribacteriaceae</taxon>
        <taxon>Candidatus Muiribacterium</taxon>
    </lineage>
</organism>
<feature type="domain" description="Signal transduction histidine kinase dimerisation/phosphoacceptor" evidence="1">
    <location>
        <begin position="6"/>
        <end position="74"/>
    </location>
</feature>
<protein>
    <recommendedName>
        <fullName evidence="1">Signal transduction histidine kinase dimerisation/phosphoacceptor domain-containing protein</fullName>
    </recommendedName>
</protein>
<reference evidence="2 3" key="1">
    <citation type="submission" date="2017-11" db="EMBL/GenBank/DDBJ databases">
        <title>Genome-resolved metagenomics identifies genetic mobility, metabolic interactions, and unexpected diversity in perchlorate-reducing communities.</title>
        <authorList>
            <person name="Barnum T.P."/>
            <person name="Figueroa I.A."/>
            <person name="Carlstrom C.I."/>
            <person name="Lucas L.N."/>
            <person name="Engelbrektson A.L."/>
            <person name="Coates J.D."/>
        </authorList>
    </citation>
    <scope>NUCLEOTIDE SEQUENCE [LARGE SCALE GENOMIC DNA]</scope>
    <source>
        <strain evidence="2">BM706</strain>
    </source>
</reference>
<dbReference type="InterPro" id="IPR036097">
    <property type="entry name" value="HisK_dim/P_sf"/>
</dbReference>
<accession>A0A2N5ZC23</accession>
<dbReference type="GO" id="GO:0000155">
    <property type="term" value="F:phosphorelay sensor kinase activity"/>
    <property type="evidence" value="ECO:0007669"/>
    <property type="project" value="InterPro"/>
</dbReference>
<gene>
    <name evidence="2" type="ORF">C0601_11385</name>
</gene>